<protein>
    <submittedName>
        <fullName evidence="3">Transposase</fullName>
    </submittedName>
</protein>
<feature type="domain" description="Transposase IS4-like" evidence="2">
    <location>
        <begin position="1"/>
        <end position="94"/>
    </location>
</feature>
<dbReference type="KEGG" id="pspw:BJG93_36035"/>
<evidence type="ECO:0000256" key="1">
    <source>
        <dbReference type="SAM" id="MobiDB-lite"/>
    </source>
</evidence>
<evidence type="ECO:0000313" key="3">
    <source>
        <dbReference type="EMBL" id="QXE07236.1"/>
    </source>
</evidence>
<dbReference type="AlphaFoldDB" id="A0A8F4KJQ9"/>
<dbReference type="EMBL" id="CP017562">
    <property type="protein sequence ID" value="QXE07236.1"/>
    <property type="molecule type" value="Genomic_DNA"/>
</dbReference>
<reference evidence="3" key="1">
    <citation type="submission" date="2016-09" db="EMBL/GenBank/DDBJ databases">
        <title>The Complete Genome of Burkholderia sprentiae wsm5005.</title>
        <authorList>
            <person name="De Meyer S."/>
            <person name="Wang P."/>
            <person name="Terpolilli J."/>
        </authorList>
    </citation>
    <scope>NUCLEOTIDE SEQUENCE [LARGE SCALE GENOMIC DNA]</scope>
    <source>
        <strain evidence="3">WSM5005</strain>
    </source>
</reference>
<evidence type="ECO:0000313" key="4">
    <source>
        <dbReference type="Proteomes" id="UP000179860"/>
    </source>
</evidence>
<dbReference type="InterPro" id="IPR002559">
    <property type="entry name" value="Transposase_11"/>
</dbReference>
<proteinExistence type="predicted"/>
<dbReference type="GO" id="GO:0004803">
    <property type="term" value="F:transposase activity"/>
    <property type="evidence" value="ECO:0007669"/>
    <property type="project" value="InterPro"/>
</dbReference>
<gene>
    <name evidence="3" type="ORF">BJG93_36035</name>
</gene>
<accession>A0A8F4KJQ9</accession>
<name>A0A8F4KJQ9_9BURK</name>
<feature type="region of interest" description="Disordered" evidence="1">
    <location>
        <begin position="105"/>
        <end position="124"/>
    </location>
</feature>
<organism evidence="3 4">
    <name type="scientific">Paraburkholderia sprentiae WSM5005</name>
    <dbReference type="NCBI Taxonomy" id="754502"/>
    <lineage>
        <taxon>Bacteria</taxon>
        <taxon>Pseudomonadati</taxon>
        <taxon>Pseudomonadota</taxon>
        <taxon>Betaproteobacteria</taxon>
        <taxon>Burkholderiales</taxon>
        <taxon>Burkholderiaceae</taxon>
        <taxon>Paraburkholderia</taxon>
    </lineage>
</organism>
<dbReference type="Pfam" id="PF01609">
    <property type="entry name" value="DDE_Tnp_1"/>
    <property type="match status" value="1"/>
</dbReference>
<dbReference type="GO" id="GO:0006313">
    <property type="term" value="P:DNA transposition"/>
    <property type="evidence" value="ECO:0007669"/>
    <property type="project" value="InterPro"/>
</dbReference>
<dbReference type="Proteomes" id="UP000179860">
    <property type="component" value="Chromosome 2"/>
</dbReference>
<dbReference type="GO" id="GO:0003677">
    <property type="term" value="F:DNA binding"/>
    <property type="evidence" value="ECO:0007669"/>
    <property type="project" value="InterPro"/>
</dbReference>
<sequence length="124" mass="13793">MHLSIDAEMNVHAIAITGTDVSDIEGMDRVLPDDIPIDRVTADGAYYSIERTEALSRSGVLPVISPPSHAVVHGEEQTQWHDKVVGYIKEKRAFMRSTRSMAMGNARWSKRRSRGSNDVSVRPC</sequence>
<keyword evidence="4" id="KW-1185">Reference proteome</keyword>
<evidence type="ECO:0000259" key="2">
    <source>
        <dbReference type="Pfam" id="PF01609"/>
    </source>
</evidence>
<dbReference type="RefSeq" id="WP_202904050.1">
    <property type="nucleotide sequence ID" value="NZ_CP017562.2"/>
</dbReference>